<evidence type="ECO:0000313" key="1">
    <source>
        <dbReference type="EMBL" id="KEF29807.1"/>
    </source>
</evidence>
<dbReference type="RefSeq" id="WP_051669174.1">
    <property type="nucleotide sequence ID" value="NZ_ANIE01000010.1"/>
</dbReference>
<reference evidence="1 2" key="1">
    <citation type="submission" date="2012-12" db="EMBL/GenBank/DDBJ databases">
        <title>Genome assembly of Marinobacter sp. AK21.</title>
        <authorList>
            <person name="Khatri I."/>
            <person name="Kumar R."/>
            <person name="Vaidya B."/>
            <person name="Subramanian S."/>
            <person name="Pinnaka A."/>
        </authorList>
    </citation>
    <scope>NUCLEOTIDE SEQUENCE [LARGE SCALE GENOMIC DNA]</scope>
    <source>
        <strain evidence="1 2">AK21</strain>
    </source>
</reference>
<dbReference type="STRING" id="1137280.D777_00312"/>
<dbReference type="PATRIC" id="fig|1137280.3.peg.3461"/>
<dbReference type="EMBL" id="ANIE01000010">
    <property type="protein sequence ID" value="KEF29807.1"/>
    <property type="molecule type" value="Genomic_DNA"/>
</dbReference>
<evidence type="ECO:0000313" key="2">
    <source>
        <dbReference type="Proteomes" id="UP000035057"/>
    </source>
</evidence>
<accession>A0A072MXT9</accession>
<organism evidence="1 2">
    <name type="scientific">Marinobacter nitratireducens</name>
    <dbReference type="NCBI Taxonomy" id="1137280"/>
    <lineage>
        <taxon>Bacteria</taxon>
        <taxon>Pseudomonadati</taxon>
        <taxon>Pseudomonadota</taxon>
        <taxon>Gammaproteobacteria</taxon>
        <taxon>Pseudomonadales</taxon>
        <taxon>Marinobacteraceae</taxon>
        <taxon>Marinobacter</taxon>
    </lineage>
</organism>
<dbReference type="Proteomes" id="UP000035057">
    <property type="component" value="Unassembled WGS sequence"/>
</dbReference>
<dbReference type="AlphaFoldDB" id="A0A072MXT9"/>
<protein>
    <recommendedName>
        <fullName evidence="3">MSHA biogenesis protein MshK</fullName>
    </recommendedName>
</protein>
<keyword evidence="2" id="KW-1185">Reference proteome</keyword>
<name>A0A072MXT9_9GAMM</name>
<gene>
    <name evidence="1" type="ORF">D777_00312</name>
</gene>
<sequence length="114" mass="12553">MNRSIWGASVFVTVLSMALFAGVSPVFALQDPTRPPDNRVVSPDARPVTPLELQSILVGEARRVAVINGRARSEGQGFDGIRVLRIHDNRVDIVDHGRARVLYLDQLPQVRGTQ</sequence>
<proteinExistence type="predicted"/>
<evidence type="ECO:0008006" key="3">
    <source>
        <dbReference type="Google" id="ProtNLM"/>
    </source>
</evidence>
<comment type="caution">
    <text evidence="1">The sequence shown here is derived from an EMBL/GenBank/DDBJ whole genome shotgun (WGS) entry which is preliminary data.</text>
</comment>